<organism evidence="1 2">
    <name type="scientific">Prevotella intermedia</name>
    <dbReference type="NCBI Taxonomy" id="28131"/>
    <lineage>
        <taxon>Bacteria</taxon>
        <taxon>Pseudomonadati</taxon>
        <taxon>Bacteroidota</taxon>
        <taxon>Bacteroidia</taxon>
        <taxon>Bacteroidales</taxon>
        <taxon>Prevotellaceae</taxon>
        <taxon>Prevotella</taxon>
    </lineage>
</organism>
<evidence type="ECO:0000313" key="1">
    <source>
        <dbReference type="EMBL" id="PDP61196.1"/>
    </source>
</evidence>
<comment type="caution">
    <text evidence="1">The sequence shown here is derived from an EMBL/GenBank/DDBJ whole genome shotgun (WGS) entry which is preliminary data.</text>
</comment>
<dbReference type="EMBL" id="NSLY01000003">
    <property type="protein sequence ID" value="PDP61196.1"/>
    <property type="molecule type" value="Genomic_DNA"/>
</dbReference>
<name>A0A2A6EHK7_PREIN</name>
<sequence length="66" mass="7414">MEKKVYVTPKTKKNRLAVENLMLTASPGVGGDYDPNDEIGSKEFDFFEEEGSEIGEKGGNQSHWDY</sequence>
<protein>
    <submittedName>
        <fullName evidence="1">Uncharacterized protein</fullName>
    </submittedName>
</protein>
<gene>
    <name evidence="1" type="ORF">CLI71_01795</name>
</gene>
<accession>A0A2A6EHK7</accession>
<reference evidence="1 2" key="1">
    <citation type="submission" date="2017-09" db="EMBL/GenBank/DDBJ databases">
        <title>Phase variable restriction modification systems are present in the genome sequences of periodontal pathogens Prevotella intermedia, Tannerella forsythia and Porphyromonas gingivalis.</title>
        <authorList>
            <person name="Haigh R.D."/>
            <person name="Crawford L."/>
            <person name="Ralph J."/>
            <person name="Wanford J."/>
            <person name="Vartoukian S.R."/>
            <person name="Hijazib K."/>
            <person name="Wade W."/>
            <person name="Oggioni M.R."/>
        </authorList>
    </citation>
    <scope>NUCLEOTIDE SEQUENCE [LARGE SCALE GENOMIC DNA]</scope>
    <source>
        <strain evidence="1 2">WW2834</strain>
    </source>
</reference>
<proteinExistence type="predicted"/>
<evidence type="ECO:0000313" key="2">
    <source>
        <dbReference type="Proteomes" id="UP000219058"/>
    </source>
</evidence>
<dbReference type="AlphaFoldDB" id="A0A2A6EHK7"/>
<dbReference type="Proteomes" id="UP000219058">
    <property type="component" value="Unassembled WGS sequence"/>
</dbReference>
<dbReference type="RefSeq" id="WP_097549475.1">
    <property type="nucleotide sequence ID" value="NZ_NSLY01000003.1"/>
</dbReference>